<evidence type="ECO:0000256" key="3">
    <source>
        <dbReference type="ARBA" id="ARBA00022553"/>
    </source>
</evidence>
<organism evidence="13 14">
    <name type="scientific">Thelephora terrestris</name>
    <dbReference type="NCBI Taxonomy" id="56493"/>
    <lineage>
        <taxon>Eukaryota</taxon>
        <taxon>Fungi</taxon>
        <taxon>Dikarya</taxon>
        <taxon>Basidiomycota</taxon>
        <taxon>Agaricomycotina</taxon>
        <taxon>Agaricomycetes</taxon>
        <taxon>Thelephorales</taxon>
        <taxon>Thelephoraceae</taxon>
        <taxon>Thelephora</taxon>
    </lineage>
</organism>
<evidence type="ECO:0000256" key="8">
    <source>
        <dbReference type="ARBA" id="ARBA00038271"/>
    </source>
</evidence>
<dbReference type="PROSITE" id="PS50011">
    <property type="entry name" value="PROTEIN_KINASE_DOM"/>
    <property type="match status" value="1"/>
</dbReference>
<dbReference type="GO" id="GO:0031032">
    <property type="term" value="P:actomyosin structure organization"/>
    <property type="evidence" value="ECO:0007669"/>
    <property type="project" value="TreeGrafter"/>
</dbReference>
<dbReference type="OrthoDB" id="3359639at2759"/>
<feature type="domain" description="Protein kinase" evidence="12">
    <location>
        <begin position="59"/>
        <end position="365"/>
    </location>
</feature>
<dbReference type="InterPro" id="IPR008271">
    <property type="entry name" value="Ser/Thr_kinase_AS"/>
</dbReference>
<keyword evidence="2" id="KW-0723">Serine/threonine-protein kinase</keyword>
<evidence type="ECO:0000313" key="14">
    <source>
        <dbReference type="Proteomes" id="UP000736335"/>
    </source>
</evidence>
<feature type="compositionally biased region" description="Polar residues" evidence="11">
    <location>
        <begin position="644"/>
        <end position="654"/>
    </location>
</feature>
<evidence type="ECO:0000259" key="12">
    <source>
        <dbReference type="PROSITE" id="PS50011"/>
    </source>
</evidence>
<dbReference type="AlphaFoldDB" id="A0A9P6HBZ1"/>
<sequence length="812" mass="89610">MSSRWLKRRTRLRELLAVSVQDEDEEALAIDRVLHGQNVIGKTAKTIEVDKLRFSEKDLTRIGTLEHGSFGEIEIVSCIFDGAAYARKIINKHFALRNRDQCFVQLERDILLRARKTKSDWAPHLLCAFQTPTELNLVMDFLEGGTLWDVLESSPLDGKISEEDLLWWTPQIICAIDWCHGQGYVHRDIKPHNFVLTRSYYVQLIDFGSAAPLFPPTEQGVRLLPKRHCLVPCGTCDYISPEILRSHEEALVALEMSDGEFYVEKNSGDELGYGVEVDWWSLGAMLYEMIYGVAPFFANDIKQTYAKIMNHQRYLRFDRSVPVSGLFQTLLKGLLVDAEHRLGRHGTKEIKSQGIFRDIPWHAVLDRPKPRDLHLPEFNYDVPLTGHLIPEDSPDPVAQPPLLNDSDTSLPFALAALRQLSPSSLAISSMQMTPASKFTHSIAGNTGQTGSSFIGFSWGPASDAFDPRESSLTPKRVSFHGTLEATRNQALRNHLTVPATPQGSTGKAFATPVRGNPMATPFARPSTVRRSTAPRRIISDREAMKELVNLVGMSARKRVIESGRKPKLLSGISVGERSTGRTSSGTIKELRFDMASIVVPPDERVKQRTRTSSGSLSYTSSMASADASSRASEPTWSRMPPQPNFTITGTSSGSGLDEEEADEYFEGVDEETETETDIPASPTPGPRPGSAMSMMSKRSQTPTVTMSYGTFGTLPSSGSLNAGSGAAQRRSSGSYLTVPSVYPEPMPPASDPILATVTPRSPGRGRANSAGNQEGDPLSDNVFDRLDRRHTKLVEDISGIHRRLGDLARQMG</sequence>
<reference evidence="13" key="1">
    <citation type="journal article" date="2020" name="Nat. Commun.">
        <title>Large-scale genome sequencing of mycorrhizal fungi provides insights into the early evolution of symbiotic traits.</title>
        <authorList>
            <person name="Miyauchi S."/>
            <person name="Kiss E."/>
            <person name="Kuo A."/>
            <person name="Drula E."/>
            <person name="Kohler A."/>
            <person name="Sanchez-Garcia M."/>
            <person name="Morin E."/>
            <person name="Andreopoulos B."/>
            <person name="Barry K.W."/>
            <person name="Bonito G."/>
            <person name="Buee M."/>
            <person name="Carver A."/>
            <person name="Chen C."/>
            <person name="Cichocki N."/>
            <person name="Clum A."/>
            <person name="Culley D."/>
            <person name="Crous P.W."/>
            <person name="Fauchery L."/>
            <person name="Girlanda M."/>
            <person name="Hayes R.D."/>
            <person name="Keri Z."/>
            <person name="LaButti K."/>
            <person name="Lipzen A."/>
            <person name="Lombard V."/>
            <person name="Magnuson J."/>
            <person name="Maillard F."/>
            <person name="Murat C."/>
            <person name="Nolan M."/>
            <person name="Ohm R.A."/>
            <person name="Pangilinan J."/>
            <person name="Pereira M.F."/>
            <person name="Perotto S."/>
            <person name="Peter M."/>
            <person name="Pfister S."/>
            <person name="Riley R."/>
            <person name="Sitrit Y."/>
            <person name="Stielow J.B."/>
            <person name="Szollosi G."/>
            <person name="Zifcakova L."/>
            <person name="Stursova M."/>
            <person name="Spatafora J.W."/>
            <person name="Tedersoo L."/>
            <person name="Vaario L.M."/>
            <person name="Yamada A."/>
            <person name="Yan M."/>
            <person name="Wang P."/>
            <person name="Xu J."/>
            <person name="Bruns T."/>
            <person name="Baldrian P."/>
            <person name="Vilgalys R."/>
            <person name="Dunand C."/>
            <person name="Henrissat B."/>
            <person name="Grigoriev I.V."/>
            <person name="Hibbett D."/>
            <person name="Nagy L.G."/>
            <person name="Martin F.M."/>
        </authorList>
    </citation>
    <scope>NUCLEOTIDE SEQUENCE</scope>
    <source>
        <strain evidence="13">UH-Tt-Lm1</strain>
    </source>
</reference>
<dbReference type="GO" id="GO:0004674">
    <property type="term" value="F:protein serine/threonine kinase activity"/>
    <property type="evidence" value="ECO:0007669"/>
    <property type="project" value="UniProtKB-KW"/>
</dbReference>
<dbReference type="PANTHER" id="PTHR22988">
    <property type="entry name" value="MYOTONIC DYSTROPHY S/T KINASE-RELATED"/>
    <property type="match status" value="1"/>
</dbReference>
<dbReference type="PANTHER" id="PTHR22988:SF71">
    <property type="entry name" value="CITRON RHO-INTERACTING KINASE"/>
    <property type="match status" value="1"/>
</dbReference>
<evidence type="ECO:0000313" key="13">
    <source>
        <dbReference type="EMBL" id="KAF9782155.1"/>
    </source>
</evidence>
<keyword evidence="6 13" id="KW-0418">Kinase</keyword>
<evidence type="ECO:0000256" key="11">
    <source>
        <dbReference type="SAM" id="MobiDB-lite"/>
    </source>
</evidence>
<keyword evidence="3" id="KW-0597">Phosphoprotein</keyword>
<feature type="compositionally biased region" description="Polar residues" evidence="11">
    <location>
        <begin position="696"/>
        <end position="710"/>
    </location>
</feature>
<feature type="compositionally biased region" description="Acidic residues" evidence="11">
    <location>
        <begin position="656"/>
        <end position="676"/>
    </location>
</feature>
<dbReference type="Pfam" id="PF00069">
    <property type="entry name" value="Pkinase"/>
    <property type="match status" value="1"/>
</dbReference>
<protein>
    <recommendedName>
        <fullName evidence="1">non-specific serine/threonine protein kinase</fullName>
        <ecNumber evidence="1">2.7.11.1</ecNumber>
    </recommendedName>
</protein>
<dbReference type="GO" id="GO:0005737">
    <property type="term" value="C:cytoplasm"/>
    <property type="evidence" value="ECO:0007669"/>
    <property type="project" value="TreeGrafter"/>
</dbReference>
<evidence type="ECO:0000256" key="2">
    <source>
        <dbReference type="ARBA" id="ARBA00022527"/>
    </source>
</evidence>
<keyword evidence="4" id="KW-0808">Transferase</keyword>
<dbReference type="SMART" id="SM00220">
    <property type="entry name" value="S_TKc"/>
    <property type="match status" value="1"/>
</dbReference>
<dbReference type="EC" id="2.7.11.1" evidence="1"/>
<dbReference type="EMBL" id="WIUZ02000012">
    <property type="protein sequence ID" value="KAF9782155.1"/>
    <property type="molecule type" value="Genomic_DNA"/>
</dbReference>
<dbReference type="InterPro" id="IPR000719">
    <property type="entry name" value="Prot_kinase_dom"/>
</dbReference>
<dbReference type="FunFam" id="1.10.510.10:FF:000024">
    <property type="entry name" value="Probable serine/threonine-protein kinase cot-1"/>
    <property type="match status" value="1"/>
</dbReference>
<comment type="catalytic activity">
    <reaction evidence="9">
        <text>L-threonyl-[protein] + ATP = O-phospho-L-threonyl-[protein] + ADP + H(+)</text>
        <dbReference type="Rhea" id="RHEA:46608"/>
        <dbReference type="Rhea" id="RHEA-COMP:11060"/>
        <dbReference type="Rhea" id="RHEA-COMP:11605"/>
        <dbReference type="ChEBI" id="CHEBI:15378"/>
        <dbReference type="ChEBI" id="CHEBI:30013"/>
        <dbReference type="ChEBI" id="CHEBI:30616"/>
        <dbReference type="ChEBI" id="CHEBI:61977"/>
        <dbReference type="ChEBI" id="CHEBI:456216"/>
        <dbReference type="EC" id="2.7.11.1"/>
    </reaction>
</comment>
<comment type="catalytic activity">
    <reaction evidence="10">
        <text>L-seryl-[protein] + ATP = O-phospho-L-seryl-[protein] + ADP + H(+)</text>
        <dbReference type="Rhea" id="RHEA:17989"/>
        <dbReference type="Rhea" id="RHEA-COMP:9863"/>
        <dbReference type="Rhea" id="RHEA-COMP:11604"/>
        <dbReference type="ChEBI" id="CHEBI:15378"/>
        <dbReference type="ChEBI" id="CHEBI:29999"/>
        <dbReference type="ChEBI" id="CHEBI:30616"/>
        <dbReference type="ChEBI" id="CHEBI:83421"/>
        <dbReference type="ChEBI" id="CHEBI:456216"/>
        <dbReference type="EC" id="2.7.11.1"/>
    </reaction>
</comment>
<dbReference type="Gene3D" id="3.30.200.20">
    <property type="entry name" value="Phosphorylase Kinase, domain 1"/>
    <property type="match status" value="1"/>
</dbReference>
<proteinExistence type="inferred from homology"/>
<feature type="compositionally biased region" description="Low complexity" evidence="11">
    <location>
        <begin position="610"/>
        <end position="632"/>
    </location>
</feature>
<name>A0A9P6HBZ1_9AGAM</name>
<feature type="region of interest" description="Disordered" evidence="11">
    <location>
        <begin position="738"/>
        <end position="782"/>
    </location>
</feature>
<evidence type="ECO:0000256" key="7">
    <source>
        <dbReference type="ARBA" id="ARBA00022840"/>
    </source>
</evidence>
<keyword evidence="5" id="KW-0547">Nucleotide-binding</keyword>
<dbReference type="InterPro" id="IPR050839">
    <property type="entry name" value="Rho-assoc_Ser/Thr_Kinase"/>
</dbReference>
<dbReference type="InterPro" id="IPR011009">
    <property type="entry name" value="Kinase-like_dom_sf"/>
</dbReference>
<gene>
    <name evidence="13" type="ORF">BJ322DRAFT_1074589</name>
</gene>
<comment type="similarity">
    <text evidence="8">Belongs to the protein kinase superfamily. STE Ser/Thr protein kinase family. COT1 subfamily.</text>
</comment>
<comment type="caution">
    <text evidence="13">The sequence shown here is derived from an EMBL/GenBank/DDBJ whole genome shotgun (WGS) entry which is preliminary data.</text>
</comment>
<dbReference type="Gene3D" id="1.10.510.10">
    <property type="entry name" value="Transferase(Phosphotransferase) domain 1"/>
    <property type="match status" value="1"/>
</dbReference>
<accession>A0A9P6HBZ1</accession>
<reference evidence="13" key="2">
    <citation type="submission" date="2020-11" db="EMBL/GenBank/DDBJ databases">
        <authorList>
            <consortium name="DOE Joint Genome Institute"/>
            <person name="Kuo A."/>
            <person name="Miyauchi S."/>
            <person name="Kiss E."/>
            <person name="Drula E."/>
            <person name="Kohler A."/>
            <person name="Sanchez-Garcia M."/>
            <person name="Andreopoulos B."/>
            <person name="Barry K.W."/>
            <person name="Bonito G."/>
            <person name="Buee M."/>
            <person name="Carver A."/>
            <person name="Chen C."/>
            <person name="Cichocki N."/>
            <person name="Clum A."/>
            <person name="Culley D."/>
            <person name="Crous P.W."/>
            <person name="Fauchery L."/>
            <person name="Girlanda M."/>
            <person name="Hayes R."/>
            <person name="Keri Z."/>
            <person name="Labutti K."/>
            <person name="Lipzen A."/>
            <person name="Lombard V."/>
            <person name="Magnuson J."/>
            <person name="Maillard F."/>
            <person name="Morin E."/>
            <person name="Murat C."/>
            <person name="Nolan M."/>
            <person name="Ohm R."/>
            <person name="Pangilinan J."/>
            <person name="Pereira M."/>
            <person name="Perotto S."/>
            <person name="Peter M."/>
            <person name="Riley R."/>
            <person name="Sitrit Y."/>
            <person name="Stielow B."/>
            <person name="Szollosi G."/>
            <person name="Zifcakova L."/>
            <person name="Stursova M."/>
            <person name="Spatafora J.W."/>
            <person name="Tedersoo L."/>
            <person name="Vaario L.-M."/>
            <person name="Yamada A."/>
            <person name="Yan M."/>
            <person name="Wang P."/>
            <person name="Xu J."/>
            <person name="Bruns T."/>
            <person name="Baldrian P."/>
            <person name="Vilgalys R."/>
            <person name="Henrissat B."/>
            <person name="Grigoriev I.V."/>
            <person name="Hibbett D."/>
            <person name="Nagy L.G."/>
            <person name="Martin F.M."/>
        </authorList>
    </citation>
    <scope>NUCLEOTIDE SEQUENCE</scope>
    <source>
        <strain evidence="13">UH-Tt-Lm1</strain>
    </source>
</reference>
<evidence type="ECO:0000256" key="4">
    <source>
        <dbReference type="ARBA" id="ARBA00022679"/>
    </source>
</evidence>
<evidence type="ECO:0000256" key="10">
    <source>
        <dbReference type="ARBA" id="ARBA00048679"/>
    </source>
</evidence>
<evidence type="ECO:0000256" key="1">
    <source>
        <dbReference type="ARBA" id="ARBA00012513"/>
    </source>
</evidence>
<keyword evidence="14" id="KW-1185">Reference proteome</keyword>
<dbReference type="SUPFAM" id="SSF56112">
    <property type="entry name" value="Protein kinase-like (PK-like)"/>
    <property type="match status" value="1"/>
</dbReference>
<feature type="region of interest" description="Disordered" evidence="11">
    <location>
        <begin position="497"/>
        <end position="518"/>
    </location>
</feature>
<evidence type="ECO:0000256" key="5">
    <source>
        <dbReference type="ARBA" id="ARBA00022741"/>
    </source>
</evidence>
<feature type="region of interest" description="Disordered" evidence="11">
    <location>
        <begin position="602"/>
        <end position="710"/>
    </location>
</feature>
<keyword evidence="7" id="KW-0067">ATP-binding</keyword>
<dbReference type="GO" id="GO:0005524">
    <property type="term" value="F:ATP binding"/>
    <property type="evidence" value="ECO:0007669"/>
    <property type="project" value="UniProtKB-KW"/>
</dbReference>
<evidence type="ECO:0000256" key="9">
    <source>
        <dbReference type="ARBA" id="ARBA00047899"/>
    </source>
</evidence>
<dbReference type="Proteomes" id="UP000736335">
    <property type="component" value="Unassembled WGS sequence"/>
</dbReference>
<dbReference type="PROSITE" id="PS00108">
    <property type="entry name" value="PROTEIN_KINASE_ST"/>
    <property type="match status" value="1"/>
</dbReference>
<evidence type="ECO:0000256" key="6">
    <source>
        <dbReference type="ARBA" id="ARBA00022777"/>
    </source>
</evidence>
<dbReference type="GO" id="GO:0005856">
    <property type="term" value="C:cytoskeleton"/>
    <property type="evidence" value="ECO:0007669"/>
    <property type="project" value="TreeGrafter"/>
</dbReference>